<accession>A0A418YTM3</accession>
<dbReference type="EMBL" id="QVRA01000006">
    <property type="protein sequence ID" value="RJG55385.1"/>
    <property type="molecule type" value="Genomic_DNA"/>
</dbReference>
<dbReference type="InterPro" id="IPR027802">
    <property type="entry name" value="Multi-ubiquitin_dom"/>
</dbReference>
<reference evidence="2 3" key="1">
    <citation type="submission" date="2018-08" db="EMBL/GenBank/DDBJ databases">
        <title>Sphingobium sp. EO9.</title>
        <authorList>
            <person name="Park Y."/>
            <person name="Kim K.H."/>
            <person name="Jeon C.O."/>
        </authorList>
    </citation>
    <scope>NUCLEOTIDE SEQUENCE [LARGE SCALE GENOMIC DNA]</scope>
    <source>
        <strain evidence="2 3">EO9</strain>
    </source>
</reference>
<proteinExistence type="predicted"/>
<gene>
    <name evidence="2" type="ORF">D0Z70_08215</name>
</gene>
<comment type="caution">
    <text evidence="2">The sequence shown here is derived from an EMBL/GenBank/DDBJ whole genome shotgun (WGS) entry which is preliminary data.</text>
</comment>
<evidence type="ECO:0000259" key="1">
    <source>
        <dbReference type="Pfam" id="PF14452"/>
    </source>
</evidence>
<protein>
    <recommendedName>
        <fullName evidence="1">Multi-ubiquitin domain-containing protein</fullName>
    </recommendedName>
</protein>
<organism evidence="2 3">
    <name type="scientific">Sphingobium terrigena</name>
    <dbReference type="NCBI Taxonomy" id="2304063"/>
    <lineage>
        <taxon>Bacteria</taxon>
        <taxon>Pseudomonadati</taxon>
        <taxon>Pseudomonadota</taxon>
        <taxon>Alphaproteobacteria</taxon>
        <taxon>Sphingomonadales</taxon>
        <taxon>Sphingomonadaceae</taxon>
        <taxon>Sphingobium</taxon>
    </lineage>
</organism>
<keyword evidence="3" id="KW-1185">Reference proteome</keyword>
<feature type="domain" description="Multi-ubiquitin" evidence="1">
    <location>
        <begin position="49"/>
        <end position="115"/>
    </location>
</feature>
<name>A0A418YTM3_9SPHN</name>
<dbReference type="Pfam" id="PF14452">
    <property type="entry name" value="Multi_ubiq"/>
    <property type="match status" value="1"/>
</dbReference>
<dbReference type="AlphaFoldDB" id="A0A418YTM3"/>
<dbReference type="RefSeq" id="WP_119745236.1">
    <property type="nucleotide sequence ID" value="NZ_QVRA01000006.1"/>
</dbReference>
<dbReference type="OrthoDB" id="7445930at2"/>
<sequence>MEIMMDKEEVVDTSTDEVTEAIREEILDEIADLEDYARRGEAPPHCRGYKIKVNGDPFVVHDRDITGREVLELAGLTPPKDYTLRVKVAGQRPRKVDLDEKVDLRQAGIEKFKALPRDQTEG</sequence>
<evidence type="ECO:0000313" key="3">
    <source>
        <dbReference type="Proteomes" id="UP000283469"/>
    </source>
</evidence>
<evidence type="ECO:0000313" key="2">
    <source>
        <dbReference type="EMBL" id="RJG55385.1"/>
    </source>
</evidence>
<dbReference type="Proteomes" id="UP000283469">
    <property type="component" value="Unassembled WGS sequence"/>
</dbReference>